<feature type="compositionally biased region" description="Polar residues" evidence="1">
    <location>
        <begin position="336"/>
        <end position="349"/>
    </location>
</feature>
<feature type="compositionally biased region" description="Basic and acidic residues" evidence="1">
    <location>
        <begin position="204"/>
        <end position="237"/>
    </location>
</feature>
<proteinExistence type="predicted"/>
<feature type="region of interest" description="Disordered" evidence="1">
    <location>
        <begin position="193"/>
        <end position="253"/>
    </location>
</feature>
<comment type="caution">
    <text evidence="2">The sequence shown here is derived from an EMBL/GenBank/DDBJ whole genome shotgun (WGS) entry which is preliminary data.</text>
</comment>
<feature type="compositionally biased region" description="Pro residues" evidence="1">
    <location>
        <begin position="17"/>
        <end position="57"/>
    </location>
</feature>
<organism evidence="2 3">
    <name type="scientific">Entamoeba histolytica</name>
    <dbReference type="NCBI Taxonomy" id="5759"/>
    <lineage>
        <taxon>Eukaryota</taxon>
        <taxon>Amoebozoa</taxon>
        <taxon>Evosea</taxon>
        <taxon>Archamoebae</taxon>
        <taxon>Mastigamoebida</taxon>
        <taxon>Entamoebidae</taxon>
        <taxon>Entamoeba</taxon>
    </lineage>
</organism>
<evidence type="ECO:0000313" key="3">
    <source>
        <dbReference type="Proteomes" id="UP000078387"/>
    </source>
</evidence>
<feature type="region of interest" description="Disordered" evidence="1">
    <location>
        <begin position="271"/>
        <end position="311"/>
    </location>
</feature>
<dbReference type="Proteomes" id="UP000078387">
    <property type="component" value="Unassembled WGS sequence"/>
</dbReference>
<reference evidence="2 3" key="1">
    <citation type="submission" date="2016-05" db="EMBL/GenBank/DDBJ databases">
        <title>First whole genome sequencing of Entamoeba histolytica HM1:IMSS-clone-6.</title>
        <authorList>
            <person name="Mukherjee Avik.K."/>
            <person name="Izumyama S."/>
            <person name="Nakada-Tsukui K."/>
            <person name="Nozaki T."/>
        </authorList>
    </citation>
    <scope>NUCLEOTIDE SEQUENCE [LARGE SCALE GENOMIC DNA]</scope>
    <source>
        <strain evidence="2 3">HM1:IMSS clone 6</strain>
    </source>
</reference>
<dbReference type="EMBL" id="BDEQ01000001">
    <property type="protein sequence ID" value="GAT92126.1"/>
    <property type="molecule type" value="Genomic_DNA"/>
</dbReference>
<feature type="region of interest" description="Disordered" evidence="1">
    <location>
        <begin position="1"/>
        <end position="157"/>
    </location>
</feature>
<accession>A0A5K1VP06</accession>
<evidence type="ECO:0000256" key="1">
    <source>
        <dbReference type="SAM" id="MobiDB-lite"/>
    </source>
</evidence>
<dbReference type="VEuPathDB" id="AmoebaDB:KM1_156670"/>
<feature type="compositionally biased region" description="Basic and acidic residues" evidence="1">
    <location>
        <begin position="379"/>
        <end position="391"/>
    </location>
</feature>
<dbReference type="AlphaFoldDB" id="A0A5K1VP06"/>
<feature type="compositionally biased region" description="Basic and acidic residues" evidence="1">
    <location>
        <begin position="135"/>
        <end position="147"/>
    </location>
</feature>
<sequence length="434" mass="47752">MTFQKRTFTIPGEQSKPIPPVPQKKIAPPTPSKCAPPLPTKNAPPVPQKKVAPPPGHPTISEEEYVPPIPEHKHEAPPIPEHKHEAPPIPEHLSVNASQRNKEDTQNESKEKKELAKDIAGDVKDVYNKMPSMTEEQKKHAKEEASKAGKTAYSGAKKAVKSEEFKQAKSQVASGAKAAVHSKQFKAFTSGLAKGTKSAVKGDASAKDVWKESTKDIPDLDEDQKKDLKQRGKEASKTAKTSYEKASQTEEWKQAKEQTKTISKEVYESEQFQVAKKEGEKKTAQRMTGREDAEFDPSVTMQTSVKPTIVTDENGKKKLGVGITVKPKFAMDGDEINTNAPAMTVNSTVDPKLKKNEDGTTGIDWGMKPQKPVVSNEVPKSDGPEFSFDTKVKPKVEYDEFGQPKMKMDTQTGNYGAACKGHSINEQQIKEITK</sequence>
<name>A0A5K1VP06_ENTHI</name>
<feature type="compositionally biased region" description="Basic and acidic residues" evidence="1">
    <location>
        <begin position="70"/>
        <end position="86"/>
    </location>
</feature>
<feature type="compositionally biased region" description="Basic and acidic residues" evidence="1">
    <location>
        <begin position="275"/>
        <end position="292"/>
    </location>
</feature>
<dbReference type="OMA" id="GASCKGH"/>
<feature type="region of interest" description="Disordered" evidence="1">
    <location>
        <begin position="334"/>
        <end position="391"/>
    </location>
</feature>
<dbReference type="VEuPathDB" id="AmoebaDB:EHI5A_024540"/>
<gene>
    <name evidence="2" type="ORF">CL6EHI_068650</name>
</gene>
<protein>
    <submittedName>
        <fullName evidence="2">Uncharacterized protein</fullName>
    </submittedName>
</protein>
<dbReference type="VEuPathDB" id="AmoebaDB:EHI7A_144070"/>
<evidence type="ECO:0000313" key="2">
    <source>
        <dbReference type="EMBL" id="GAT92126.1"/>
    </source>
</evidence>
<feature type="compositionally biased region" description="Basic and acidic residues" evidence="1">
    <location>
        <begin position="100"/>
        <end position="127"/>
    </location>
</feature>
<dbReference type="VEuPathDB" id="AmoebaDB:EHI_068650"/>
<dbReference type="VEuPathDB" id="AmoebaDB:EHI8A_161600"/>